<evidence type="ECO:0000313" key="2">
    <source>
        <dbReference type="EMBL" id="ARD64697.1"/>
    </source>
</evidence>
<keyword evidence="1" id="KW-1133">Transmembrane helix</keyword>
<dbReference type="AlphaFoldDB" id="A0AAC9QS78"/>
<gene>
    <name evidence="2" type="ORF">B2M23_03690</name>
</gene>
<organism evidence="2 3">
    <name type="scientific">Eubacterium limosum</name>
    <dbReference type="NCBI Taxonomy" id="1736"/>
    <lineage>
        <taxon>Bacteria</taxon>
        <taxon>Bacillati</taxon>
        <taxon>Bacillota</taxon>
        <taxon>Clostridia</taxon>
        <taxon>Eubacteriales</taxon>
        <taxon>Eubacteriaceae</taxon>
        <taxon>Eubacterium</taxon>
    </lineage>
</organism>
<proteinExistence type="predicted"/>
<evidence type="ECO:0000256" key="1">
    <source>
        <dbReference type="SAM" id="Phobius"/>
    </source>
</evidence>
<keyword evidence="1" id="KW-0472">Membrane</keyword>
<dbReference type="KEGG" id="elim:B2M23_03690"/>
<dbReference type="Proteomes" id="UP000192391">
    <property type="component" value="Chromosome"/>
</dbReference>
<name>A0AAC9QS78_EUBLI</name>
<protein>
    <submittedName>
        <fullName evidence="2">Uncharacterized protein</fullName>
    </submittedName>
</protein>
<feature type="transmembrane region" description="Helical" evidence="1">
    <location>
        <begin position="63"/>
        <end position="79"/>
    </location>
</feature>
<dbReference type="EMBL" id="CP019962">
    <property type="protein sequence ID" value="ARD64697.1"/>
    <property type="molecule type" value="Genomic_DNA"/>
</dbReference>
<reference evidence="3" key="1">
    <citation type="journal article" date="2017" name="Sci. Rep.">
        <title>Determination of the Genome and Primary Transcriptome of Syngas Fermenting Eubacterium limosum ATCC 8486.</title>
        <authorList>
            <person name="Song Y."/>
            <person name="Shin J."/>
            <person name="Jeong Y."/>
            <person name="Jin S."/>
            <person name="Lee J.K."/>
            <person name="Kim D.R."/>
            <person name="Kim S.C."/>
            <person name="Cho S."/>
            <person name="Cho B.K."/>
        </authorList>
    </citation>
    <scope>NUCLEOTIDE SEQUENCE [LARGE SCALE GENOMIC DNA]</scope>
    <source>
        <strain evidence="3">ATCC 8486</strain>
    </source>
</reference>
<accession>A0AAC9QS78</accession>
<sequence length="81" mass="9647">MLNTGIGNFPMPVFLFVCFFRKALTVSFERDHRSYIKIKLKNIKSSWNNVIPRAKIFCYLEKMLNIVFIISLFSLNMYINF</sequence>
<keyword evidence="1" id="KW-0812">Transmembrane</keyword>
<evidence type="ECO:0000313" key="3">
    <source>
        <dbReference type="Proteomes" id="UP000192391"/>
    </source>
</evidence>